<gene>
    <name evidence="1" type="ORF">ACFQJ4_02105</name>
</gene>
<dbReference type="PROSITE" id="PS51257">
    <property type="entry name" value="PROKAR_LIPOPROTEIN"/>
    <property type="match status" value="1"/>
</dbReference>
<dbReference type="GeneID" id="79265766"/>
<accession>A0ABD5ZLG6</accession>
<dbReference type="PROSITE" id="PS51318">
    <property type="entry name" value="TAT"/>
    <property type="match status" value="1"/>
</dbReference>
<dbReference type="AlphaFoldDB" id="A0ABD5ZLG6"/>
<sequence>MPLRRRTFLATVAAAGAGTLAGCAHPNAVLTMTDVSDDADLADRYARDPPESDLFDELIANGTATETGTARQIDTDRPYATADGYYSVSIERDPAPDGTRVSVETEYETVGSGTPLADFPERDRALLNGLFPKPDDLPEDTGYGVGEVYAPEVATESRLVNGDVTAVEYEGTAYAVTVETRPASRYEFTYTAERVAPDAATLAADLRERYRFTLDGLSEAEREVVATATGDGYYEGSASDAFESLARRFREHDPVVGEAGENGQYLARYEGTDYWADLYAPFVD</sequence>
<dbReference type="EMBL" id="JBHTAP010000001">
    <property type="protein sequence ID" value="MFC7234102.1"/>
    <property type="molecule type" value="Genomic_DNA"/>
</dbReference>
<proteinExistence type="predicted"/>
<name>A0ABD5ZLG6_9EURY</name>
<keyword evidence="2" id="KW-1185">Reference proteome</keyword>
<evidence type="ECO:0008006" key="3">
    <source>
        <dbReference type="Google" id="ProtNLM"/>
    </source>
</evidence>
<evidence type="ECO:0000313" key="2">
    <source>
        <dbReference type="Proteomes" id="UP001596398"/>
    </source>
</evidence>
<dbReference type="RefSeq" id="WP_276235100.1">
    <property type="nucleotide sequence ID" value="NZ_CP119802.1"/>
</dbReference>
<evidence type="ECO:0000313" key="1">
    <source>
        <dbReference type="EMBL" id="MFC7234102.1"/>
    </source>
</evidence>
<dbReference type="InterPro" id="IPR006311">
    <property type="entry name" value="TAT_signal"/>
</dbReference>
<organism evidence="1 2">
    <name type="scientific">Halosegnis marinus</name>
    <dbReference type="NCBI Taxonomy" id="3034023"/>
    <lineage>
        <taxon>Archaea</taxon>
        <taxon>Methanobacteriati</taxon>
        <taxon>Methanobacteriota</taxon>
        <taxon>Stenosarchaea group</taxon>
        <taxon>Halobacteria</taxon>
        <taxon>Halobacteriales</taxon>
        <taxon>Natronomonadaceae</taxon>
        <taxon>Halosegnis</taxon>
    </lineage>
</organism>
<reference evidence="1 2" key="1">
    <citation type="journal article" date="2019" name="Int. J. Syst. Evol. Microbiol.">
        <title>The Global Catalogue of Microorganisms (GCM) 10K type strain sequencing project: providing services to taxonomists for standard genome sequencing and annotation.</title>
        <authorList>
            <consortium name="The Broad Institute Genomics Platform"/>
            <consortium name="The Broad Institute Genome Sequencing Center for Infectious Disease"/>
            <person name="Wu L."/>
            <person name="Ma J."/>
        </authorList>
    </citation>
    <scope>NUCLEOTIDE SEQUENCE [LARGE SCALE GENOMIC DNA]</scope>
    <source>
        <strain evidence="1 2">DT85</strain>
    </source>
</reference>
<dbReference type="Proteomes" id="UP001596398">
    <property type="component" value="Unassembled WGS sequence"/>
</dbReference>
<protein>
    <recommendedName>
        <fullName evidence="3">Tat (Twin-arginine translocation) pathway signal sequence</fullName>
    </recommendedName>
</protein>
<comment type="caution">
    <text evidence="1">The sequence shown here is derived from an EMBL/GenBank/DDBJ whole genome shotgun (WGS) entry which is preliminary data.</text>
</comment>